<dbReference type="Proteomes" id="UP000264883">
    <property type="component" value="Chromosome"/>
</dbReference>
<protein>
    <recommendedName>
        <fullName evidence="3">SHSP domain-containing protein</fullName>
    </recommendedName>
</protein>
<evidence type="ECO:0000313" key="5">
    <source>
        <dbReference type="Proteomes" id="UP000264883"/>
    </source>
</evidence>
<accession>A0A343JFS1</accession>
<dbReference type="PROSITE" id="PS01031">
    <property type="entry name" value="SHSP"/>
    <property type="match status" value="1"/>
</dbReference>
<proteinExistence type="inferred from homology"/>
<organism evidence="4 5">
    <name type="scientific">Clostridium isatidis</name>
    <dbReference type="NCBI Taxonomy" id="182773"/>
    <lineage>
        <taxon>Bacteria</taxon>
        <taxon>Bacillati</taxon>
        <taxon>Bacillota</taxon>
        <taxon>Clostridia</taxon>
        <taxon>Eubacteriales</taxon>
        <taxon>Clostridiaceae</taxon>
        <taxon>Clostridium</taxon>
    </lineage>
</organism>
<keyword evidence="5" id="KW-1185">Reference proteome</keyword>
<gene>
    <name evidence="4" type="ORF">BEN51_13355</name>
</gene>
<dbReference type="AlphaFoldDB" id="A0A343JFS1"/>
<dbReference type="InterPro" id="IPR002068">
    <property type="entry name" value="A-crystallin/Hsp20_dom"/>
</dbReference>
<sequence length="198" mass="23190">MFPFYKNNASKVRKTNKSINNNFENSYDKKNFSQQDINNIINSITGSFTTVFESLVQNEDLINNIIDNVLNSDAVNSLINAIEEKSYFKLREYDDSYLIEGKLFGVDKKDIDIDYEDNHIKISVKKNLNLSNKNDNMIMWFYQEGNVLEETYYVPNIDEKSIRAVYTSNILRIYLKKKRDIITDGEIIDVDDFTEINN</sequence>
<dbReference type="SUPFAM" id="SSF49764">
    <property type="entry name" value="HSP20-like chaperones"/>
    <property type="match status" value="1"/>
</dbReference>
<feature type="domain" description="SHSP" evidence="3">
    <location>
        <begin position="79"/>
        <end position="193"/>
    </location>
</feature>
<reference evidence="4 5" key="1">
    <citation type="submission" date="2016-08" db="EMBL/GenBank/DDBJ databases">
        <title>Complete Genome Sequence Of The Indigo Reducing Clostridium isatidis DSM15098.</title>
        <authorList>
            <person name="Little G.T."/>
            <person name="Minton N.P."/>
        </authorList>
    </citation>
    <scope>NUCLEOTIDE SEQUENCE [LARGE SCALE GENOMIC DNA]</scope>
    <source>
        <strain evidence="4 5">DSM 15098</strain>
    </source>
</reference>
<dbReference type="Pfam" id="PF00011">
    <property type="entry name" value="HSP20"/>
    <property type="match status" value="1"/>
</dbReference>
<dbReference type="OrthoDB" id="1909666at2"/>
<evidence type="ECO:0000256" key="2">
    <source>
        <dbReference type="RuleBase" id="RU003616"/>
    </source>
</evidence>
<dbReference type="KEGG" id="cia:BEN51_13355"/>
<evidence type="ECO:0000259" key="3">
    <source>
        <dbReference type="PROSITE" id="PS01031"/>
    </source>
</evidence>
<name>A0A343JFS1_9CLOT</name>
<evidence type="ECO:0000313" key="4">
    <source>
        <dbReference type="EMBL" id="ASW44379.1"/>
    </source>
</evidence>
<evidence type="ECO:0000256" key="1">
    <source>
        <dbReference type="PROSITE-ProRule" id="PRU00285"/>
    </source>
</evidence>
<comment type="similarity">
    <text evidence="1 2">Belongs to the small heat shock protein (HSP20) family.</text>
</comment>
<dbReference type="RefSeq" id="WP_119866504.1">
    <property type="nucleotide sequence ID" value="NZ_CP016786.1"/>
</dbReference>
<dbReference type="EMBL" id="CP016786">
    <property type="protein sequence ID" value="ASW44379.1"/>
    <property type="molecule type" value="Genomic_DNA"/>
</dbReference>
<dbReference type="Gene3D" id="2.60.40.790">
    <property type="match status" value="1"/>
</dbReference>
<dbReference type="InterPro" id="IPR008978">
    <property type="entry name" value="HSP20-like_chaperone"/>
</dbReference>